<keyword evidence="1" id="KW-0862">Zinc</keyword>
<dbReference type="InterPro" id="IPR036875">
    <property type="entry name" value="Znf_CCHC_sf"/>
</dbReference>
<reference evidence="3" key="1">
    <citation type="submission" date="2014-07" db="EMBL/GenBank/DDBJ databases">
        <title>Identification of a novel salt tolerance gene in wild soybean by whole-genome sequencing.</title>
        <authorList>
            <person name="Lam H.-M."/>
            <person name="Qi X."/>
            <person name="Li M.-W."/>
            <person name="Liu X."/>
            <person name="Xie M."/>
            <person name="Ni M."/>
            <person name="Xu X."/>
        </authorList>
    </citation>
    <scope>NUCLEOTIDE SEQUENCE [LARGE SCALE GENOMIC DNA]</scope>
    <source>
        <tissue evidence="3">Root</tissue>
    </source>
</reference>
<proteinExistence type="predicted"/>
<feature type="non-terminal residue" evidence="3">
    <location>
        <position position="1"/>
    </location>
</feature>
<dbReference type="PANTHER" id="PTHR31286">
    <property type="entry name" value="GLYCINE-RICH CELL WALL STRUCTURAL PROTEIN 1.8-LIKE"/>
    <property type="match status" value="1"/>
</dbReference>
<sequence length="175" mass="20568">CYGSQDKEIPPPPISKDDMERFLEVPISDEEFFDRYEDYNHAFMKGPWMIVDHYIVVQIWRPLFLANTLMGRKLSFQLNLFNEKFLWRLGSTLGEMLKIDKVTTIQSRGKFARICVELDLDKPLQPKAIVREYLLNMQYEGLHVVCFKCGRYGHRERDCVHGAETGSSDMMVHEK</sequence>
<dbReference type="Proteomes" id="UP000053555">
    <property type="component" value="Unassembled WGS sequence"/>
</dbReference>
<evidence type="ECO:0000256" key="1">
    <source>
        <dbReference type="PROSITE-ProRule" id="PRU00047"/>
    </source>
</evidence>
<evidence type="ECO:0000313" key="3">
    <source>
        <dbReference type="EMBL" id="KHN06230.1"/>
    </source>
</evidence>
<dbReference type="PANTHER" id="PTHR31286:SF99">
    <property type="entry name" value="DUF4283 DOMAIN-CONTAINING PROTEIN"/>
    <property type="match status" value="1"/>
</dbReference>
<dbReference type="PROSITE" id="PS50158">
    <property type="entry name" value="ZF_CCHC"/>
    <property type="match status" value="1"/>
</dbReference>
<name>A0A0B2PA71_GLYSO</name>
<dbReference type="InterPro" id="IPR001878">
    <property type="entry name" value="Znf_CCHC"/>
</dbReference>
<keyword evidence="1" id="KW-0863">Zinc-finger</keyword>
<evidence type="ECO:0000259" key="2">
    <source>
        <dbReference type="PROSITE" id="PS50158"/>
    </source>
</evidence>
<dbReference type="EMBL" id="KN667666">
    <property type="protein sequence ID" value="KHN06230.1"/>
    <property type="molecule type" value="Genomic_DNA"/>
</dbReference>
<dbReference type="SUPFAM" id="SSF57756">
    <property type="entry name" value="Retrovirus zinc finger-like domains"/>
    <property type="match status" value="1"/>
</dbReference>
<dbReference type="GO" id="GO:0003676">
    <property type="term" value="F:nucleic acid binding"/>
    <property type="evidence" value="ECO:0007669"/>
    <property type="project" value="InterPro"/>
</dbReference>
<keyword evidence="1" id="KW-0479">Metal-binding</keyword>
<gene>
    <name evidence="3" type="ORF">glysoja_030296</name>
</gene>
<dbReference type="GO" id="GO:0008270">
    <property type="term" value="F:zinc ion binding"/>
    <property type="evidence" value="ECO:0007669"/>
    <property type="project" value="UniProtKB-KW"/>
</dbReference>
<feature type="domain" description="CCHC-type" evidence="2">
    <location>
        <begin position="146"/>
        <end position="159"/>
    </location>
</feature>
<accession>A0A0B2PA71</accession>
<protein>
    <recommendedName>
        <fullName evidence="2">CCHC-type domain-containing protein</fullName>
    </recommendedName>
</protein>
<organism evidence="3">
    <name type="scientific">Glycine soja</name>
    <name type="common">Wild soybean</name>
    <dbReference type="NCBI Taxonomy" id="3848"/>
    <lineage>
        <taxon>Eukaryota</taxon>
        <taxon>Viridiplantae</taxon>
        <taxon>Streptophyta</taxon>
        <taxon>Embryophyta</taxon>
        <taxon>Tracheophyta</taxon>
        <taxon>Spermatophyta</taxon>
        <taxon>Magnoliopsida</taxon>
        <taxon>eudicotyledons</taxon>
        <taxon>Gunneridae</taxon>
        <taxon>Pentapetalae</taxon>
        <taxon>rosids</taxon>
        <taxon>fabids</taxon>
        <taxon>Fabales</taxon>
        <taxon>Fabaceae</taxon>
        <taxon>Papilionoideae</taxon>
        <taxon>50 kb inversion clade</taxon>
        <taxon>NPAAA clade</taxon>
        <taxon>indigoferoid/millettioid clade</taxon>
        <taxon>Phaseoleae</taxon>
        <taxon>Glycine</taxon>
        <taxon>Glycine subgen. Soja</taxon>
    </lineage>
</organism>
<dbReference type="Pfam" id="PF00098">
    <property type="entry name" value="zf-CCHC"/>
    <property type="match status" value="1"/>
</dbReference>
<dbReference type="AlphaFoldDB" id="A0A0B2PA71"/>
<dbReference type="InterPro" id="IPR040256">
    <property type="entry name" value="At4g02000-like"/>
</dbReference>